<feature type="region of interest" description="Disordered" evidence="1">
    <location>
        <begin position="207"/>
        <end position="226"/>
    </location>
</feature>
<gene>
    <name evidence="2" type="ORF">DJ83_02460</name>
</gene>
<evidence type="ECO:0000313" key="3">
    <source>
        <dbReference type="Proteomes" id="UP000216409"/>
    </source>
</evidence>
<organism evidence="2 3">
    <name type="scientific">Halorubrum ezzemoulense</name>
    <name type="common">Halorubrum chaoviator</name>
    <dbReference type="NCBI Taxonomy" id="337243"/>
    <lineage>
        <taxon>Archaea</taxon>
        <taxon>Methanobacteriati</taxon>
        <taxon>Methanobacteriota</taxon>
        <taxon>Stenosarchaea group</taxon>
        <taxon>Halobacteria</taxon>
        <taxon>Halobacteriales</taxon>
        <taxon>Haloferacaceae</taxon>
        <taxon>Halorubrum</taxon>
    </lineage>
</organism>
<feature type="region of interest" description="Disordered" evidence="1">
    <location>
        <begin position="1"/>
        <end position="20"/>
    </location>
</feature>
<proteinExistence type="predicted"/>
<dbReference type="AlphaFoldDB" id="A0A256J4C1"/>
<evidence type="ECO:0000313" key="2">
    <source>
        <dbReference type="EMBL" id="OYR63543.1"/>
    </source>
</evidence>
<dbReference type="RefSeq" id="WP_094579659.1">
    <property type="nucleotide sequence ID" value="NZ_NHOW01000032.1"/>
</dbReference>
<name>A0A256J4C1_HALEZ</name>
<feature type="compositionally biased region" description="Basic and acidic residues" evidence="1">
    <location>
        <begin position="52"/>
        <end position="78"/>
    </location>
</feature>
<dbReference type="EMBL" id="NHOW01000032">
    <property type="protein sequence ID" value="OYR63543.1"/>
    <property type="molecule type" value="Genomic_DNA"/>
</dbReference>
<feature type="region of interest" description="Disordered" evidence="1">
    <location>
        <begin position="45"/>
        <end position="105"/>
    </location>
</feature>
<dbReference type="Proteomes" id="UP000216409">
    <property type="component" value="Unassembled WGS sequence"/>
</dbReference>
<evidence type="ECO:0000256" key="1">
    <source>
        <dbReference type="SAM" id="MobiDB-lite"/>
    </source>
</evidence>
<accession>A0A256J4C1</accession>
<comment type="caution">
    <text evidence="2">The sequence shown here is derived from an EMBL/GenBank/DDBJ whole genome shotgun (WGS) entry which is preliminary data.</text>
</comment>
<reference evidence="2 3" key="1">
    <citation type="journal article" date="2014" name="Front. Microbiol.">
        <title>Population and genomic analysis of the genus Halorubrum.</title>
        <authorList>
            <person name="Fullmer M.S."/>
            <person name="Soucy S.M."/>
            <person name="Swithers K.S."/>
            <person name="Makkay A.M."/>
            <person name="Wheeler R."/>
            <person name="Ventosa A."/>
            <person name="Gogarten J.P."/>
            <person name="Papke R.T."/>
        </authorList>
    </citation>
    <scope>NUCLEOTIDE SEQUENCE [LARGE SCALE GENOMIC DNA]</scope>
    <source>
        <strain evidence="2 3">LD3</strain>
    </source>
</reference>
<protein>
    <submittedName>
        <fullName evidence="2">Uncharacterized protein</fullName>
    </submittedName>
</protein>
<sequence length="226" mass="24487">MSTSQTGDFNLSLTADGSTEETITALVEIVQEQQRELEQLREELAETQAAVDNERAERTKDIAEDRKRLTDVEERLDAVEEGGSPDESPTPDGHDNGSSTPSTPLERVCAFDDDVADRELTANQSRARFVAQDVTDYADKVPAGYSIRSGDIATVLRAGTDSKGRTQTVARVMDFLDSLGGDGVDVVERRGTKRVVFTEEAARRLERLGETSSPSGNHGVVIGGEV</sequence>